<dbReference type="SMART" id="SM00673">
    <property type="entry name" value="CARP"/>
    <property type="match status" value="2"/>
</dbReference>
<evidence type="ECO:0000259" key="3">
    <source>
        <dbReference type="PROSITE" id="PS51329"/>
    </source>
</evidence>
<dbReference type="GO" id="GO:0008179">
    <property type="term" value="F:adenylate cyclase binding"/>
    <property type="evidence" value="ECO:0007669"/>
    <property type="project" value="TreeGrafter"/>
</dbReference>
<dbReference type="Proteomes" id="UP000664859">
    <property type="component" value="Unassembled WGS sequence"/>
</dbReference>
<sequence length="216" mass="23004">QQVTKDQQTWRAEYKGSDTPAAALAAPKAPPAAAAAKPAANKPQGTPKLEFVQAGNKWVVEHQGKDAGVVTVEVTDTKHSVYVYGCVDATLDIKGKCKSVCIDGCRKSQVFVDECISSVEAVNCQRIKVQVRVAVPSVAIDKTDGFQCYLSATALETTFTTSKSSEMNVSFPRPGGDDDELMELPIPEQFVHSLTNLAPGGAAPMVTSSVSDLYTH</sequence>
<feature type="compositionally biased region" description="Low complexity" evidence="2">
    <location>
        <begin position="20"/>
        <end position="43"/>
    </location>
</feature>
<feature type="compositionally biased region" description="Polar residues" evidence="2">
    <location>
        <begin position="1"/>
        <end position="10"/>
    </location>
</feature>
<dbReference type="GO" id="GO:0003779">
    <property type="term" value="F:actin binding"/>
    <property type="evidence" value="ECO:0007669"/>
    <property type="project" value="InterPro"/>
</dbReference>
<dbReference type="InterPro" id="IPR006599">
    <property type="entry name" value="CARP_motif"/>
</dbReference>
<dbReference type="InterPro" id="IPR016098">
    <property type="entry name" value="CAP/MinC_C"/>
</dbReference>
<dbReference type="OrthoDB" id="108669at2759"/>
<dbReference type="GO" id="GO:0005737">
    <property type="term" value="C:cytoplasm"/>
    <property type="evidence" value="ECO:0007669"/>
    <property type="project" value="TreeGrafter"/>
</dbReference>
<comment type="caution">
    <text evidence="4">The sequence shown here is derived from an EMBL/GenBank/DDBJ whole genome shotgun (WGS) entry which is preliminary data.</text>
</comment>
<dbReference type="InterPro" id="IPR036223">
    <property type="entry name" value="CAP_C_sf"/>
</dbReference>
<reference evidence="4" key="1">
    <citation type="submission" date="2021-02" db="EMBL/GenBank/DDBJ databases">
        <title>First Annotated Genome of the Yellow-green Alga Tribonema minus.</title>
        <authorList>
            <person name="Mahan K.M."/>
        </authorList>
    </citation>
    <scope>NUCLEOTIDE SEQUENCE</scope>
    <source>
        <strain evidence="4">UTEX B ZZ1240</strain>
    </source>
</reference>
<gene>
    <name evidence="4" type="ORF">JKP88DRAFT_160112</name>
</gene>
<dbReference type="GO" id="GO:0007015">
    <property type="term" value="P:actin filament organization"/>
    <property type="evidence" value="ECO:0007669"/>
    <property type="project" value="TreeGrafter"/>
</dbReference>
<evidence type="ECO:0000313" key="5">
    <source>
        <dbReference type="Proteomes" id="UP000664859"/>
    </source>
</evidence>
<name>A0A835ZF70_9STRA</name>
<dbReference type="GO" id="GO:0019933">
    <property type="term" value="P:cAMP-mediated signaling"/>
    <property type="evidence" value="ECO:0007669"/>
    <property type="project" value="TreeGrafter"/>
</dbReference>
<accession>A0A835ZF70</accession>
<dbReference type="InterPro" id="IPR017901">
    <property type="entry name" value="C-CAP_CF_C-like"/>
</dbReference>
<proteinExistence type="inferred from homology"/>
<dbReference type="Gene3D" id="2.160.20.70">
    <property type="match status" value="1"/>
</dbReference>
<dbReference type="InterPro" id="IPR001837">
    <property type="entry name" value="Adenylate_cyclase-assoc_CAP"/>
</dbReference>
<dbReference type="PANTHER" id="PTHR10652">
    <property type="entry name" value="ADENYLYL CYCLASE-ASSOCIATED PROTEIN"/>
    <property type="match status" value="1"/>
</dbReference>
<dbReference type="InterPro" id="IPR013912">
    <property type="entry name" value="Adenylate_cyclase-assoc_CAP_C"/>
</dbReference>
<feature type="non-terminal residue" evidence="4">
    <location>
        <position position="216"/>
    </location>
</feature>
<feature type="domain" description="C-CAP/cofactor C-like" evidence="3">
    <location>
        <begin position="46"/>
        <end position="186"/>
    </location>
</feature>
<dbReference type="PROSITE" id="PS51329">
    <property type="entry name" value="C_CAP_COFACTOR_C"/>
    <property type="match status" value="1"/>
</dbReference>
<feature type="region of interest" description="Disordered" evidence="2">
    <location>
        <begin position="1"/>
        <end position="46"/>
    </location>
</feature>
<dbReference type="AlphaFoldDB" id="A0A835ZF70"/>
<evidence type="ECO:0000256" key="1">
    <source>
        <dbReference type="ARBA" id="ARBA00007659"/>
    </source>
</evidence>
<dbReference type="Pfam" id="PF08603">
    <property type="entry name" value="CAP_C"/>
    <property type="match status" value="1"/>
</dbReference>
<evidence type="ECO:0000256" key="2">
    <source>
        <dbReference type="SAM" id="MobiDB-lite"/>
    </source>
</evidence>
<protein>
    <submittedName>
        <fullName evidence="4">Adenylate cyclase associated C terminal-domain-containing protein</fullName>
    </submittedName>
</protein>
<dbReference type="PANTHER" id="PTHR10652:SF0">
    <property type="entry name" value="ADENYLYL CYCLASE-ASSOCIATED PROTEIN"/>
    <property type="match status" value="1"/>
</dbReference>
<dbReference type="EMBL" id="JAFCMP010000024">
    <property type="protein sequence ID" value="KAG5191077.1"/>
    <property type="molecule type" value="Genomic_DNA"/>
</dbReference>
<organism evidence="4 5">
    <name type="scientific">Tribonema minus</name>
    <dbReference type="NCBI Taxonomy" id="303371"/>
    <lineage>
        <taxon>Eukaryota</taxon>
        <taxon>Sar</taxon>
        <taxon>Stramenopiles</taxon>
        <taxon>Ochrophyta</taxon>
        <taxon>PX clade</taxon>
        <taxon>Xanthophyceae</taxon>
        <taxon>Tribonematales</taxon>
        <taxon>Tribonemataceae</taxon>
        <taxon>Tribonema</taxon>
    </lineage>
</organism>
<dbReference type="SUPFAM" id="SSF69340">
    <property type="entry name" value="C-terminal domain of adenylylcyclase associated protein"/>
    <property type="match status" value="1"/>
</dbReference>
<comment type="similarity">
    <text evidence="1">Belongs to the CAP family.</text>
</comment>
<keyword evidence="5" id="KW-1185">Reference proteome</keyword>
<evidence type="ECO:0000313" key="4">
    <source>
        <dbReference type="EMBL" id="KAG5191077.1"/>
    </source>
</evidence>